<evidence type="ECO:0000313" key="2">
    <source>
        <dbReference type="Proteomes" id="UP001160148"/>
    </source>
</evidence>
<dbReference type="EMBL" id="CARXXK010001017">
    <property type="protein sequence ID" value="CAI6372020.1"/>
    <property type="molecule type" value="Genomic_DNA"/>
</dbReference>
<dbReference type="PANTHER" id="PTHR46289:SF14">
    <property type="entry name" value="DUF4371 DOMAIN-CONTAINING PROTEIN"/>
    <property type="match status" value="1"/>
</dbReference>
<name>A0AAV0XTY3_9HEMI</name>
<reference evidence="1 2" key="1">
    <citation type="submission" date="2023-01" db="EMBL/GenBank/DDBJ databases">
        <authorList>
            <person name="Whitehead M."/>
        </authorList>
    </citation>
    <scope>NUCLEOTIDE SEQUENCE [LARGE SCALE GENOMIC DNA]</scope>
</reference>
<proteinExistence type="predicted"/>
<dbReference type="PANTHER" id="PTHR46289">
    <property type="entry name" value="52 KDA REPRESSOR OF THE INHIBITOR OF THE PROTEIN KINASE-LIKE PROTEIN-RELATED"/>
    <property type="match status" value="1"/>
</dbReference>
<organism evidence="1 2">
    <name type="scientific">Macrosiphum euphorbiae</name>
    <name type="common">potato aphid</name>
    <dbReference type="NCBI Taxonomy" id="13131"/>
    <lineage>
        <taxon>Eukaryota</taxon>
        <taxon>Metazoa</taxon>
        <taxon>Ecdysozoa</taxon>
        <taxon>Arthropoda</taxon>
        <taxon>Hexapoda</taxon>
        <taxon>Insecta</taxon>
        <taxon>Pterygota</taxon>
        <taxon>Neoptera</taxon>
        <taxon>Paraneoptera</taxon>
        <taxon>Hemiptera</taxon>
        <taxon>Sternorrhyncha</taxon>
        <taxon>Aphidomorpha</taxon>
        <taxon>Aphidoidea</taxon>
        <taxon>Aphididae</taxon>
        <taxon>Macrosiphini</taxon>
        <taxon>Macrosiphum</taxon>
    </lineage>
</organism>
<protein>
    <submittedName>
        <fullName evidence="1">Uncharacterized protein</fullName>
    </submittedName>
</protein>
<accession>A0AAV0XTY3</accession>
<dbReference type="InterPro" id="IPR052958">
    <property type="entry name" value="IFN-induced_PKR_regulator"/>
</dbReference>
<gene>
    <name evidence="1" type="ORF">MEUPH1_LOCUS25955</name>
</gene>
<dbReference type="Proteomes" id="UP001160148">
    <property type="component" value="Unassembled WGS sequence"/>
</dbReference>
<comment type="caution">
    <text evidence="1">The sequence shown here is derived from an EMBL/GenBank/DDBJ whole genome shotgun (WGS) entry which is preliminary data.</text>
</comment>
<evidence type="ECO:0000313" key="1">
    <source>
        <dbReference type="EMBL" id="CAI6372020.1"/>
    </source>
</evidence>
<sequence>MRLNADRRPSSKSVLLVKLCETRWVESHEAIIRFSDMLIPIVKFLEDMTVNTDGNKFSKCNGVLHSILTFEFILSLELAVEILSLTLPISRKLQDPGLDLTICIEIIQTVLDVLKNKRQNATFNNIYNRAVSKAENLNIEVKTPRICKRQINRSNNITSKHIIEGDTFYAADLPRSIDELKGEIALWQLHWTQQPIKKEKINTAIDAFKETEDGKLQLYLSL</sequence>
<keyword evidence="2" id="KW-1185">Reference proteome</keyword>
<dbReference type="AlphaFoldDB" id="A0AAV0XTY3"/>